<dbReference type="SUPFAM" id="SSF56112">
    <property type="entry name" value="Protein kinase-like (PK-like)"/>
    <property type="match status" value="1"/>
</dbReference>
<organism evidence="2 3">
    <name type="scientific">Jiangella anatolica</name>
    <dbReference type="NCBI Taxonomy" id="2670374"/>
    <lineage>
        <taxon>Bacteria</taxon>
        <taxon>Bacillati</taxon>
        <taxon>Actinomycetota</taxon>
        <taxon>Actinomycetes</taxon>
        <taxon>Jiangellales</taxon>
        <taxon>Jiangellaceae</taxon>
        <taxon>Jiangella</taxon>
    </lineage>
</organism>
<feature type="domain" description="Aminoglycoside phosphotransferase" evidence="1">
    <location>
        <begin position="142"/>
        <end position="314"/>
    </location>
</feature>
<evidence type="ECO:0000313" key="3">
    <source>
        <dbReference type="Proteomes" id="UP000248764"/>
    </source>
</evidence>
<protein>
    <recommendedName>
        <fullName evidence="1">Aminoglycoside phosphotransferase domain-containing protein</fullName>
    </recommendedName>
</protein>
<dbReference type="InterPro" id="IPR002575">
    <property type="entry name" value="Aminoglycoside_PTrfase"/>
</dbReference>
<evidence type="ECO:0000259" key="1">
    <source>
        <dbReference type="Pfam" id="PF01636"/>
    </source>
</evidence>
<dbReference type="RefSeq" id="WP_111257435.1">
    <property type="nucleotide sequence ID" value="NZ_POTW01000083.1"/>
</dbReference>
<dbReference type="AlphaFoldDB" id="A0A2W2AZL1"/>
<accession>A0A2W2AZL1</accession>
<dbReference type="Gene3D" id="3.90.1200.10">
    <property type="match status" value="1"/>
</dbReference>
<dbReference type="Pfam" id="PF01636">
    <property type="entry name" value="APH"/>
    <property type="match status" value="1"/>
</dbReference>
<sequence>MPVATSDISDTVRSLGWAAAIERTAASLPAARGVARLRRRHFFHDERVAFSALLDPAAVPSRGLFVDQLTGASVLVGTAAPTVRSAAAADVVMVGAMRAAGQLRFRAFYLSDAARTLAVQQRLVPDVPTPLVAGIEHQRGLVGRTPFAVPRILEHGHAGTGLGGQAVADWVVEETLDGVPIGPADAERTVAELLELLAETWQRLGVTHEGLDGDERENALTAFASLVDDPPLGAWPDGLDPHRTWSRVRSALEDTRPLTTGLSHGDAGVGNVLRLADGRLALVDWEFAGYRAVAHDVVKVLKSAPDPLALAAVAEAPPSLRPALTAAGAVPWRQQLAVALVLFLSGWRNRHLRAVARGSVKANNRRMRMMLAMLDDLLP</sequence>
<evidence type="ECO:0000313" key="2">
    <source>
        <dbReference type="EMBL" id="PZF80571.1"/>
    </source>
</evidence>
<dbReference type="EMBL" id="POTW01000083">
    <property type="protein sequence ID" value="PZF80571.1"/>
    <property type="molecule type" value="Genomic_DNA"/>
</dbReference>
<gene>
    <name evidence="2" type="ORF">C1I92_25420</name>
</gene>
<dbReference type="InterPro" id="IPR011009">
    <property type="entry name" value="Kinase-like_dom_sf"/>
</dbReference>
<name>A0A2W2AZL1_9ACTN</name>
<proteinExistence type="predicted"/>
<dbReference type="Proteomes" id="UP000248764">
    <property type="component" value="Unassembled WGS sequence"/>
</dbReference>
<comment type="caution">
    <text evidence="2">The sequence shown here is derived from an EMBL/GenBank/DDBJ whole genome shotgun (WGS) entry which is preliminary data.</text>
</comment>
<keyword evidence="3" id="KW-1185">Reference proteome</keyword>
<reference evidence="2 3" key="1">
    <citation type="submission" date="2018-01" db="EMBL/GenBank/DDBJ databases">
        <title>Draft genome sequence of Jiangella sp. GTF31.</title>
        <authorList>
            <person name="Sahin N."/>
            <person name="Ay H."/>
            <person name="Saygin H."/>
        </authorList>
    </citation>
    <scope>NUCLEOTIDE SEQUENCE [LARGE SCALE GENOMIC DNA]</scope>
    <source>
        <strain evidence="2 3">GTF31</strain>
    </source>
</reference>